<dbReference type="OrthoDB" id="3254104at2759"/>
<evidence type="ECO:0000313" key="2">
    <source>
        <dbReference type="EMBL" id="KAJ5240548.1"/>
    </source>
</evidence>
<feature type="transmembrane region" description="Helical" evidence="1">
    <location>
        <begin position="168"/>
        <end position="188"/>
    </location>
</feature>
<feature type="transmembrane region" description="Helical" evidence="1">
    <location>
        <begin position="138"/>
        <end position="162"/>
    </location>
</feature>
<keyword evidence="1" id="KW-0472">Membrane</keyword>
<organism evidence="2 3">
    <name type="scientific">Penicillium citrinum</name>
    <dbReference type="NCBI Taxonomy" id="5077"/>
    <lineage>
        <taxon>Eukaryota</taxon>
        <taxon>Fungi</taxon>
        <taxon>Dikarya</taxon>
        <taxon>Ascomycota</taxon>
        <taxon>Pezizomycotina</taxon>
        <taxon>Eurotiomycetes</taxon>
        <taxon>Eurotiomycetidae</taxon>
        <taxon>Eurotiales</taxon>
        <taxon>Aspergillaceae</taxon>
        <taxon>Penicillium</taxon>
    </lineage>
</organism>
<proteinExistence type="predicted"/>
<evidence type="ECO:0000256" key="1">
    <source>
        <dbReference type="SAM" id="Phobius"/>
    </source>
</evidence>
<sequence length="240" mass="26560">MSASPSAQPVLLLRRVYTEENITQTPCVSHKLVNADEDRYLKMLREDDQMDLSLNITASVANWALLAGYLVIPGTFASLQSSNQVGHVLNANKTGRVVLHAIQNPPLLVIACLFLAGGIGAMLWLLHFPKLRGNYVWLTNRIFIPVTLNAGAGLLTTLVNVFTSHGRTWSIMAIVTTAVTGTTFLIFLHVEVSRIYYANTKEIPPLIPLGIQRLSWLLLKYARMPASYTATYASLHAIRF</sequence>
<comment type="caution">
    <text evidence="2">The sequence shown here is derived from an EMBL/GenBank/DDBJ whole genome shotgun (WGS) entry which is preliminary data.</text>
</comment>
<keyword evidence="1" id="KW-1133">Transmembrane helix</keyword>
<dbReference type="AlphaFoldDB" id="A0A9W9TTX4"/>
<feature type="transmembrane region" description="Helical" evidence="1">
    <location>
        <begin position="52"/>
        <end position="72"/>
    </location>
</feature>
<reference evidence="2" key="2">
    <citation type="journal article" date="2023" name="IMA Fungus">
        <title>Comparative genomic study of the Penicillium genus elucidates a diverse pangenome and 15 lateral gene transfer events.</title>
        <authorList>
            <person name="Petersen C."/>
            <person name="Sorensen T."/>
            <person name="Nielsen M.R."/>
            <person name="Sondergaard T.E."/>
            <person name="Sorensen J.L."/>
            <person name="Fitzpatrick D.A."/>
            <person name="Frisvad J.C."/>
            <person name="Nielsen K.L."/>
        </authorList>
    </citation>
    <scope>NUCLEOTIDE SEQUENCE</scope>
    <source>
        <strain evidence="2">IBT 23319</strain>
    </source>
</reference>
<gene>
    <name evidence="2" type="ORF">N7469_002139</name>
</gene>
<name>A0A9W9TTX4_PENCI</name>
<dbReference type="GeneID" id="81380226"/>
<dbReference type="EMBL" id="JAPQKT010000002">
    <property type="protein sequence ID" value="KAJ5240548.1"/>
    <property type="molecule type" value="Genomic_DNA"/>
</dbReference>
<dbReference type="RefSeq" id="XP_056503553.1">
    <property type="nucleotide sequence ID" value="XM_056641059.1"/>
</dbReference>
<keyword evidence="3" id="KW-1185">Reference proteome</keyword>
<reference evidence="2" key="1">
    <citation type="submission" date="2022-11" db="EMBL/GenBank/DDBJ databases">
        <authorList>
            <person name="Petersen C."/>
        </authorList>
    </citation>
    <scope>NUCLEOTIDE SEQUENCE</scope>
    <source>
        <strain evidence="2">IBT 23319</strain>
    </source>
</reference>
<keyword evidence="1" id="KW-0812">Transmembrane</keyword>
<accession>A0A9W9TTX4</accession>
<feature type="transmembrane region" description="Helical" evidence="1">
    <location>
        <begin position="107"/>
        <end position="126"/>
    </location>
</feature>
<evidence type="ECO:0000313" key="3">
    <source>
        <dbReference type="Proteomes" id="UP001147733"/>
    </source>
</evidence>
<protein>
    <submittedName>
        <fullName evidence="2">Uncharacterized protein</fullName>
    </submittedName>
</protein>
<dbReference type="Proteomes" id="UP001147733">
    <property type="component" value="Unassembled WGS sequence"/>
</dbReference>